<dbReference type="Proteomes" id="UP000274762">
    <property type="component" value="Unassembled WGS sequence"/>
</dbReference>
<evidence type="ECO:0000256" key="3">
    <source>
        <dbReference type="ARBA" id="ARBA00008754"/>
    </source>
</evidence>
<feature type="binding site" evidence="10">
    <location>
        <position position="156"/>
    </location>
    <ligand>
        <name>D-ribulose 5-phosphate</name>
        <dbReference type="ChEBI" id="CHEBI:58121"/>
    </ligand>
</feature>
<evidence type="ECO:0000256" key="6">
    <source>
        <dbReference type="ARBA" id="ARBA00014007"/>
    </source>
</evidence>
<feature type="binding site" evidence="10">
    <location>
        <begin position="89"/>
        <end position="93"/>
    </location>
    <ligand>
        <name>D-ribulose 5-phosphate</name>
        <dbReference type="ChEBI" id="CHEBI:58121"/>
    </ligand>
</feature>
<comment type="similarity">
    <text evidence="3">Belongs to the LacAB/RpiB family.</text>
</comment>
<comment type="catalytic activity">
    <reaction evidence="1">
        <text>aldehydo-D-ribose 5-phosphate = D-ribulose 5-phosphate</text>
        <dbReference type="Rhea" id="RHEA:14657"/>
        <dbReference type="ChEBI" id="CHEBI:58121"/>
        <dbReference type="ChEBI" id="CHEBI:58273"/>
        <dbReference type="EC" id="5.3.1.6"/>
    </reaction>
</comment>
<dbReference type="EC" id="5.3.1.6" evidence="5"/>
<evidence type="ECO:0000313" key="11">
    <source>
        <dbReference type="EMBL" id="RKR95907.1"/>
    </source>
</evidence>
<dbReference type="NCBIfam" id="TIGR02133">
    <property type="entry name" value="RPI_actino"/>
    <property type="match status" value="1"/>
</dbReference>
<reference evidence="11 12" key="1">
    <citation type="submission" date="2018-10" db="EMBL/GenBank/DDBJ databases">
        <title>Sequencing the genomes of 1000 actinobacteria strains.</title>
        <authorList>
            <person name="Klenk H.-P."/>
        </authorList>
    </citation>
    <scope>NUCLEOTIDE SEQUENCE [LARGE SCALE GENOMIC DNA]</scope>
    <source>
        <strain evidence="11 12">DSM 44343</strain>
    </source>
</reference>
<evidence type="ECO:0000256" key="5">
    <source>
        <dbReference type="ARBA" id="ARBA00011959"/>
    </source>
</evidence>
<feature type="binding site" evidence="10">
    <location>
        <begin position="30"/>
        <end position="31"/>
    </location>
    <ligand>
        <name>D-ribulose 5-phosphate</name>
        <dbReference type="ChEBI" id="CHEBI:58121"/>
    </ligand>
</feature>
<comment type="subunit">
    <text evidence="4">Homodimer.</text>
</comment>
<comment type="caution">
    <text evidence="11">The sequence shown here is derived from an EMBL/GenBank/DDBJ whole genome shotgun (WGS) entry which is preliminary data.</text>
</comment>
<protein>
    <recommendedName>
        <fullName evidence="6">Ribose-5-phosphate isomerase B</fullName>
        <ecNumber evidence="5">5.3.1.6</ecNumber>
    </recommendedName>
    <alternativeName>
        <fullName evidence="9">Phosphoriboisomerase B</fullName>
    </alternativeName>
</protein>
<proteinExistence type="inferred from homology"/>
<dbReference type="GO" id="GO:0009052">
    <property type="term" value="P:pentose-phosphate shunt, non-oxidative branch"/>
    <property type="evidence" value="ECO:0007669"/>
    <property type="project" value="TreeGrafter"/>
</dbReference>
<dbReference type="PIRSF" id="PIRSF005384">
    <property type="entry name" value="RpiB_LacA_B"/>
    <property type="match status" value="1"/>
</dbReference>
<feature type="binding site" evidence="10">
    <location>
        <position position="160"/>
    </location>
    <ligand>
        <name>D-ribulose 5-phosphate</name>
        <dbReference type="ChEBI" id="CHEBI:58121"/>
    </ligand>
</feature>
<evidence type="ECO:0000313" key="12">
    <source>
        <dbReference type="Proteomes" id="UP000274762"/>
    </source>
</evidence>
<dbReference type="PANTHER" id="PTHR30345">
    <property type="entry name" value="RIBOSE-5-PHOSPHATE ISOMERASE B"/>
    <property type="match status" value="1"/>
</dbReference>
<dbReference type="Gene3D" id="3.40.1400.10">
    <property type="entry name" value="Sugar-phosphate isomerase, RpiB/LacA/LacB"/>
    <property type="match status" value="1"/>
</dbReference>
<gene>
    <name evidence="11" type="ORF">DFJ75_2736</name>
</gene>
<feature type="binding site" evidence="10">
    <location>
        <position position="122"/>
    </location>
    <ligand>
        <name>D-ribulose 5-phosphate</name>
        <dbReference type="ChEBI" id="CHEBI:58121"/>
    </ligand>
</feature>
<comment type="pathway">
    <text evidence="2">Carbohydrate degradation; pentose phosphate pathway; D-ribose 5-phosphate from D-ribulose 5-phosphate (non-oxidative stage): step 1/1.</text>
</comment>
<dbReference type="AlphaFoldDB" id="A0A495K3Q5"/>
<dbReference type="InterPro" id="IPR036569">
    <property type="entry name" value="RpiB_LacA_LacB_sf"/>
</dbReference>
<keyword evidence="7 11" id="KW-0413">Isomerase</keyword>
<name>A0A495K3Q5_WILMA</name>
<keyword evidence="8" id="KW-0119">Carbohydrate metabolism</keyword>
<sequence length="179" mass="19172">MVTVNDLWSGTDPVVDSDRLFAMRVYLGGDHAGFELKGQISEHLTSGGHEVIDCGAHEYDAVDDYPAFCVEAARRTVADEGSLGIVLGGSGNGEQIAANKVPGARCALAWSVETAQLARQHNNAQLIGIGGRMHSKEEALAIVDAFVTTEWSGEERHQRRIDILSAYERTGTPPALPAD</sequence>
<dbReference type="PANTHER" id="PTHR30345:SF0">
    <property type="entry name" value="DNA DAMAGE-REPAIR_TOLERATION PROTEIN DRT102"/>
    <property type="match status" value="1"/>
</dbReference>
<evidence type="ECO:0000256" key="7">
    <source>
        <dbReference type="ARBA" id="ARBA00023235"/>
    </source>
</evidence>
<dbReference type="SUPFAM" id="SSF89623">
    <property type="entry name" value="Ribose/Galactose isomerase RpiB/AlsB"/>
    <property type="match status" value="1"/>
</dbReference>
<feature type="binding site" evidence="10">
    <location>
        <position position="132"/>
    </location>
    <ligand>
        <name>D-ribulose 5-phosphate</name>
        <dbReference type="ChEBI" id="CHEBI:58121"/>
    </ligand>
</feature>
<evidence type="ECO:0000256" key="1">
    <source>
        <dbReference type="ARBA" id="ARBA00001713"/>
    </source>
</evidence>
<accession>A0A495K3Q5</accession>
<evidence type="ECO:0000256" key="4">
    <source>
        <dbReference type="ARBA" id="ARBA00011738"/>
    </source>
</evidence>
<organism evidence="11 12">
    <name type="scientific">Williamsia marianensis</name>
    <dbReference type="NCBI Taxonomy" id="85044"/>
    <lineage>
        <taxon>Bacteria</taxon>
        <taxon>Bacillati</taxon>
        <taxon>Actinomycetota</taxon>
        <taxon>Actinomycetes</taxon>
        <taxon>Mycobacteriales</taxon>
        <taxon>Nocardiaceae</taxon>
        <taxon>Williamsia</taxon>
    </lineage>
</organism>
<dbReference type="InterPro" id="IPR011860">
    <property type="entry name" value="Rib-5-P_Isoase_Actino"/>
</dbReference>
<dbReference type="Pfam" id="PF02502">
    <property type="entry name" value="LacAB_rpiB"/>
    <property type="match status" value="1"/>
</dbReference>
<dbReference type="EMBL" id="RBKV01000001">
    <property type="protein sequence ID" value="RKR95907.1"/>
    <property type="molecule type" value="Genomic_DNA"/>
</dbReference>
<evidence type="ECO:0000256" key="10">
    <source>
        <dbReference type="PIRSR" id="PIRSR005384-2"/>
    </source>
</evidence>
<dbReference type="GO" id="GO:0004751">
    <property type="term" value="F:ribose-5-phosphate isomerase activity"/>
    <property type="evidence" value="ECO:0007669"/>
    <property type="project" value="UniProtKB-EC"/>
</dbReference>
<dbReference type="InterPro" id="IPR003500">
    <property type="entry name" value="RpiB_LacA_LacB"/>
</dbReference>
<evidence type="ECO:0000256" key="8">
    <source>
        <dbReference type="ARBA" id="ARBA00023277"/>
    </source>
</evidence>
<dbReference type="NCBIfam" id="NF004051">
    <property type="entry name" value="PRK05571.1"/>
    <property type="match status" value="1"/>
</dbReference>
<evidence type="ECO:0000256" key="2">
    <source>
        <dbReference type="ARBA" id="ARBA00004988"/>
    </source>
</evidence>
<dbReference type="GO" id="GO:0019316">
    <property type="term" value="P:D-allose catabolic process"/>
    <property type="evidence" value="ECO:0007669"/>
    <property type="project" value="TreeGrafter"/>
</dbReference>
<dbReference type="FunFam" id="3.40.1400.10:FF:000002">
    <property type="entry name" value="Ribose-5-phosphate isomerase B"/>
    <property type="match status" value="1"/>
</dbReference>
<dbReference type="NCBIfam" id="TIGR00689">
    <property type="entry name" value="rpiB_lacA_lacB"/>
    <property type="match status" value="1"/>
</dbReference>
<evidence type="ECO:0000256" key="9">
    <source>
        <dbReference type="ARBA" id="ARBA00032117"/>
    </source>
</evidence>